<keyword evidence="2" id="KW-1185">Reference proteome</keyword>
<dbReference type="OrthoDB" id="74201at2759"/>
<name>A0A4Q1BPP6_TREME</name>
<dbReference type="Pfam" id="PF00022">
    <property type="entry name" value="Actin"/>
    <property type="match status" value="1"/>
</dbReference>
<proteinExistence type="predicted"/>
<organism evidence="1 2">
    <name type="scientific">Tremella mesenterica</name>
    <name type="common">Jelly fungus</name>
    <dbReference type="NCBI Taxonomy" id="5217"/>
    <lineage>
        <taxon>Eukaryota</taxon>
        <taxon>Fungi</taxon>
        <taxon>Dikarya</taxon>
        <taxon>Basidiomycota</taxon>
        <taxon>Agaricomycotina</taxon>
        <taxon>Tremellomycetes</taxon>
        <taxon>Tremellales</taxon>
        <taxon>Tremellaceae</taxon>
        <taxon>Tremella</taxon>
    </lineage>
</organism>
<dbReference type="FunCoup" id="A0A4Q1BPP6">
    <property type="interactions" value="12"/>
</dbReference>
<dbReference type="VEuPathDB" id="FungiDB:TREMEDRAFT_74880"/>
<dbReference type="STRING" id="5217.A0A4Q1BPP6"/>
<dbReference type="Gene3D" id="3.90.640.10">
    <property type="entry name" value="Actin, Chain A, domain 4"/>
    <property type="match status" value="1"/>
</dbReference>
<sequence>MLDNISVADPRLHLYSLLGIKISQNTSPLLLIPPASPPVLPLPVQALYTQLAFERLNVPGFSLLPSPLATLFALGATTGLVLHVGRKSSSAWVVVDSVVRCDACASIPVGQEDCEIAFLRLLMSDEKLEQELRSVIGEERFNTEGKEKYVKEVCQVVWKECLTDDIEIPVAGGGKGFVVGPTEEEEEEQFDVARKLVGDTSGPSHSHKSKKQQAAIAQAAQAAATKAAAEAQLAAEQAAALDFISLTIPSIPDKEISLGSVRHKICEPLLHSVDIGSETIWEGMGRAVNSPGLSMKERVDVWEAVGVVGDMARIKSFPPALVTYLAPFLLSSAELPSDIQPGHVRLLHIPDYFSNYKGSTLDVAPFLGGCMVSRLAFGDVAGKHAITKVDYNARGPSAIYAVGNEGR</sequence>
<dbReference type="EMBL" id="SDIL01000025">
    <property type="protein sequence ID" value="RXK39886.1"/>
    <property type="molecule type" value="Genomic_DNA"/>
</dbReference>
<comment type="caution">
    <text evidence="1">The sequence shown here is derived from an EMBL/GenBank/DDBJ whole genome shotgun (WGS) entry which is preliminary data.</text>
</comment>
<dbReference type="InterPro" id="IPR004000">
    <property type="entry name" value="Actin"/>
</dbReference>
<dbReference type="Gene3D" id="3.30.420.40">
    <property type="match status" value="3"/>
</dbReference>
<reference evidence="1 2" key="1">
    <citation type="submission" date="2016-06" db="EMBL/GenBank/DDBJ databases">
        <title>Evolution of pathogenesis and genome organization in the Tremellales.</title>
        <authorList>
            <person name="Cuomo C."/>
            <person name="Litvintseva A."/>
            <person name="Heitman J."/>
            <person name="Chen Y."/>
            <person name="Sun S."/>
            <person name="Springer D."/>
            <person name="Dromer F."/>
            <person name="Young S."/>
            <person name="Zeng Q."/>
            <person name="Chapman S."/>
            <person name="Gujja S."/>
            <person name="Saif S."/>
            <person name="Birren B."/>
        </authorList>
    </citation>
    <scope>NUCLEOTIDE SEQUENCE [LARGE SCALE GENOMIC DNA]</scope>
    <source>
        <strain evidence="1 2">ATCC 28783</strain>
    </source>
</reference>
<dbReference type="AlphaFoldDB" id="A0A4Q1BPP6"/>
<evidence type="ECO:0000313" key="2">
    <source>
        <dbReference type="Proteomes" id="UP000289152"/>
    </source>
</evidence>
<gene>
    <name evidence="1" type="ORF">M231_02820</name>
</gene>
<accession>A0A4Q1BPP6</accession>
<dbReference type="PANTHER" id="PTHR11937">
    <property type="entry name" value="ACTIN"/>
    <property type="match status" value="1"/>
</dbReference>
<dbReference type="InParanoid" id="A0A4Q1BPP6"/>
<dbReference type="InterPro" id="IPR043129">
    <property type="entry name" value="ATPase_NBD"/>
</dbReference>
<dbReference type="Proteomes" id="UP000289152">
    <property type="component" value="Unassembled WGS sequence"/>
</dbReference>
<dbReference type="SUPFAM" id="SSF53067">
    <property type="entry name" value="Actin-like ATPase domain"/>
    <property type="match status" value="2"/>
</dbReference>
<evidence type="ECO:0000313" key="1">
    <source>
        <dbReference type="EMBL" id="RXK39886.1"/>
    </source>
</evidence>
<protein>
    <submittedName>
        <fullName evidence="1">Uncharacterized protein</fullName>
    </submittedName>
</protein>